<dbReference type="AlphaFoldDB" id="A0A512B6Z0"/>
<organism evidence="1 2">
    <name type="scientific">Segetibacter aerophilus</name>
    <dbReference type="NCBI Taxonomy" id="670293"/>
    <lineage>
        <taxon>Bacteria</taxon>
        <taxon>Pseudomonadati</taxon>
        <taxon>Bacteroidota</taxon>
        <taxon>Chitinophagia</taxon>
        <taxon>Chitinophagales</taxon>
        <taxon>Chitinophagaceae</taxon>
        <taxon>Segetibacter</taxon>
    </lineage>
</organism>
<protein>
    <submittedName>
        <fullName evidence="1">Uncharacterized protein</fullName>
    </submittedName>
</protein>
<dbReference type="EMBL" id="BJYT01000001">
    <property type="protein sequence ID" value="GEO07724.1"/>
    <property type="molecule type" value="Genomic_DNA"/>
</dbReference>
<accession>A0A512B6Z0</accession>
<reference evidence="1 2" key="1">
    <citation type="submission" date="2019-07" db="EMBL/GenBank/DDBJ databases">
        <title>Whole genome shotgun sequence of Segetibacter aerophilus NBRC 106135.</title>
        <authorList>
            <person name="Hosoyama A."/>
            <person name="Uohara A."/>
            <person name="Ohji S."/>
            <person name="Ichikawa N."/>
        </authorList>
    </citation>
    <scope>NUCLEOTIDE SEQUENCE [LARGE SCALE GENOMIC DNA]</scope>
    <source>
        <strain evidence="1 2">NBRC 106135</strain>
    </source>
</reference>
<gene>
    <name evidence="1" type="ORF">SAE01_02200</name>
</gene>
<name>A0A512B6Z0_9BACT</name>
<evidence type="ECO:0000313" key="1">
    <source>
        <dbReference type="EMBL" id="GEO07724.1"/>
    </source>
</evidence>
<sequence>MFSSLKSLQAKFDYTKKALKKEGTLLMFFTRSDSYKIKTIINFKQKDKAFLWTKTTLLGGQQKKKFGNR</sequence>
<evidence type="ECO:0000313" key="2">
    <source>
        <dbReference type="Proteomes" id="UP000321513"/>
    </source>
</evidence>
<keyword evidence="2" id="KW-1185">Reference proteome</keyword>
<dbReference type="Proteomes" id="UP000321513">
    <property type="component" value="Unassembled WGS sequence"/>
</dbReference>
<comment type="caution">
    <text evidence="1">The sequence shown here is derived from an EMBL/GenBank/DDBJ whole genome shotgun (WGS) entry which is preliminary data.</text>
</comment>
<proteinExistence type="predicted"/>